<evidence type="ECO:0000256" key="1">
    <source>
        <dbReference type="SAM" id="MobiDB-lite"/>
    </source>
</evidence>
<evidence type="ECO:0000259" key="2">
    <source>
        <dbReference type="Pfam" id="PF03407"/>
    </source>
</evidence>
<dbReference type="SUPFAM" id="SSF53448">
    <property type="entry name" value="Nucleotide-diphospho-sugar transferases"/>
    <property type="match status" value="1"/>
</dbReference>
<dbReference type="EMBL" id="JFAX01000011">
    <property type="protein sequence ID" value="EXI67260.1"/>
    <property type="molecule type" value="Genomic_DNA"/>
</dbReference>
<dbReference type="AlphaFoldDB" id="A0A011NRU0"/>
<reference evidence="3" key="1">
    <citation type="submission" date="2014-02" db="EMBL/GenBank/DDBJ databases">
        <title>Expanding our view of genomic diversity in Candidatus Accumulibacter clades.</title>
        <authorList>
            <person name="Skennerton C.T."/>
            <person name="Barr J.J."/>
            <person name="Slater F.R."/>
            <person name="Bond P.L."/>
            <person name="Tyson G.W."/>
        </authorList>
    </citation>
    <scope>NUCLEOTIDE SEQUENCE [LARGE SCALE GENOMIC DNA]</scope>
</reference>
<protein>
    <submittedName>
        <fullName evidence="3">O-methyltransferase</fullName>
    </submittedName>
</protein>
<dbReference type="Proteomes" id="UP000020218">
    <property type="component" value="Unassembled WGS sequence"/>
</dbReference>
<evidence type="ECO:0000313" key="4">
    <source>
        <dbReference type="Proteomes" id="UP000020218"/>
    </source>
</evidence>
<comment type="caution">
    <text evidence="3">The sequence shown here is derived from an EMBL/GenBank/DDBJ whole genome shotgun (WGS) entry which is preliminary data.</text>
</comment>
<accession>A0A011NRU0</accession>
<dbReference type="GO" id="GO:0008168">
    <property type="term" value="F:methyltransferase activity"/>
    <property type="evidence" value="ECO:0007669"/>
    <property type="project" value="UniProtKB-KW"/>
</dbReference>
<organism evidence="3 4">
    <name type="scientific">Candidatus Accumulibacter adjunctus</name>
    <dbReference type="NCBI Taxonomy" id="1454001"/>
    <lineage>
        <taxon>Bacteria</taxon>
        <taxon>Pseudomonadati</taxon>
        <taxon>Pseudomonadota</taxon>
        <taxon>Betaproteobacteria</taxon>
        <taxon>Candidatus Accumulibacter</taxon>
    </lineage>
</organism>
<dbReference type="Pfam" id="PF13578">
    <property type="entry name" value="Methyltransf_24"/>
    <property type="match status" value="1"/>
</dbReference>
<evidence type="ECO:0000313" key="3">
    <source>
        <dbReference type="EMBL" id="EXI67260.1"/>
    </source>
</evidence>
<feature type="region of interest" description="Disordered" evidence="1">
    <location>
        <begin position="412"/>
        <end position="431"/>
    </location>
</feature>
<dbReference type="CDD" id="cd02440">
    <property type="entry name" value="AdoMet_MTases"/>
    <property type="match status" value="1"/>
</dbReference>
<dbReference type="Pfam" id="PF03407">
    <property type="entry name" value="Nucleotid_trans"/>
    <property type="match status" value="1"/>
</dbReference>
<gene>
    <name evidence="3" type="ORF">AW08_02095</name>
</gene>
<dbReference type="GO" id="GO:0032259">
    <property type="term" value="P:methylation"/>
    <property type="evidence" value="ECO:0007669"/>
    <property type="project" value="UniProtKB-KW"/>
</dbReference>
<dbReference type="Gene3D" id="3.40.50.150">
    <property type="entry name" value="Vaccinia Virus protein VP39"/>
    <property type="match status" value="1"/>
</dbReference>
<dbReference type="InterPro" id="IPR005069">
    <property type="entry name" value="Nucl-diP-sugar_transferase"/>
</dbReference>
<keyword evidence="4" id="KW-1185">Reference proteome</keyword>
<dbReference type="InterPro" id="IPR029063">
    <property type="entry name" value="SAM-dependent_MTases_sf"/>
</dbReference>
<feature type="domain" description="Nucleotide-diphospho-sugar transferase" evidence="2">
    <location>
        <begin position="225"/>
        <end position="350"/>
    </location>
</feature>
<dbReference type="SUPFAM" id="SSF53335">
    <property type="entry name" value="S-adenosyl-L-methionine-dependent methyltransferases"/>
    <property type="match status" value="1"/>
</dbReference>
<name>A0A011NRU0_9PROT</name>
<sequence length="449" mass="51036">MRIITGQPHRERILKSFFPNCRILEWGSGGSTLWFADRLPAGATLTSIDHDPVWHERVQARLGARGNVRLMVCPPSASMGQNATVEEEDPGPVQGYIHAMDAETFDVILVDGVARNACMAAARRLLRPGGAIFLHDAHRPWYDEGKSLYFAYGTVGSCPEYPGPLLWWGGLAQEEPRYSVGALPVVVSFFTQNTPYEVEAARLRESVARLGMEAEIVGVPSQGTWERNCAYKARFIRDVYFRLDQPVLWLDADAVVHKHPLMVAGAEPDFAIHRCDGWQFNSATVYFNRTALGQLLLENWVRYCETQPDIWDQIHLDRAWEEVTARHPLHTMWLPQDYAKIFDQAWEEVAVTLPDHDDQAVIEQFQASRRLKEEISDRPPRKMRNPSSELVAARRAGRPRSSFYDSRFVLLPEPSAPDDWAVTPGNSDEDSLRRRLGSLWTKLARKFRA</sequence>
<dbReference type="InterPro" id="IPR029044">
    <property type="entry name" value="Nucleotide-diphossugar_trans"/>
</dbReference>
<proteinExistence type="predicted"/>
<dbReference type="STRING" id="1454001.AW08_02095"/>